<dbReference type="EMBL" id="AP021875">
    <property type="protein sequence ID" value="BBO72769.1"/>
    <property type="molecule type" value="Genomic_DNA"/>
</dbReference>
<dbReference type="Proteomes" id="UP000427769">
    <property type="component" value="Chromosome"/>
</dbReference>
<name>A0A5K7YXL5_9BACT</name>
<dbReference type="RefSeq" id="WP_155301946.1">
    <property type="nucleotide sequence ID" value="NZ_AP021875.1"/>
</dbReference>
<evidence type="ECO:0000313" key="3">
    <source>
        <dbReference type="Proteomes" id="UP000427769"/>
    </source>
</evidence>
<feature type="domain" description="Helix-turn-helix" evidence="1">
    <location>
        <begin position="9"/>
        <end position="58"/>
    </location>
</feature>
<protein>
    <recommendedName>
        <fullName evidence="1">Helix-turn-helix domain-containing protein</fullName>
    </recommendedName>
</protein>
<sequence>MSTQGDQKYLTATEAGEYIGGRSAGAVRNLVMRKAIPFRKPGGRLLFIREELDEWIQTSSGIKIDELLEKRR</sequence>
<dbReference type="OrthoDB" id="597977at2"/>
<reference evidence="2 3" key="1">
    <citation type="submission" date="2019-11" db="EMBL/GenBank/DDBJ databases">
        <title>Comparative genomics of hydrocarbon-degrading Desulfosarcina strains.</title>
        <authorList>
            <person name="Watanabe M."/>
            <person name="Kojima H."/>
            <person name="Fukui M."/>
        </authorList>
    </citation>
    <scope>NUCLEOTIDE SEQUENCE [LARGE SCALE GENOMIC DNA]</scope>
    <source>
        <strain evidence="2 3">PP31</strain>
    </source>
</reference>
<accession>A0A5K7YXL5</accession>
<dbReference type="AlphaFoldDB" id="A0A5K7YXL5"/>
<gene>
    <name evidence="2" type="ORF">DSCW_01860</name>
</gene>
<dbReference type="Pfam" id="PF12728">
    <property type="entry name" value="HTH_17"/>
    <property type="match status" value="1"/>
</dbReference>
<dbReference type="InterPro" id="IPR041657">
    <property type="entry name" value="HTH_17"/>
</dbReference>
<keyword evidence="3" id="KW-1185">Reference proteome</keyword>
<proteinExistence type="predicted"/>
<evidence type="ECO:0000313" key="2">
    <source>
        <dbReference type="EMBL" id="BBO72769.1"/>
    </source>
</evidence>
<organism evidence="2 3">
    <name type="scientific">Desulfosarcina widdelii</name>
    <dbReference type="NCBI Taxonomy" id="947919"/>
    <lineage>
        <taxon>Bacteria</taxon>
        <taxon>Pseudomonadati</taxon>
        <taxon>Thermodesulfobacteriota</taxon>
        <taxon>Desulfobacteria</taxon>
        <taxon>Desulfobacterales</taxon>
        <taxon>Desulfosarcinaceae</taxon>
        <taxon>Desulfosarcina</taxon>
    </lineage>
</organism>
<evidence type="ECO:0000259" key="1">
    <source>
        <dbReference type="Pfam" id="PF12728"/>
    </source>
</evidence>
<dbReference type="KEGG" id="dwd:DSCW_01860"/>